<name>A0A1V0BGP7_9BURK</name>
<dbReference type="Proteomes" id="UP000242792">
    <property type="component" value="Chromosome"/>
</dbReference>
<dbReference type="AlphaFoldDB" id="A0A1V0BGP7"/>
<evidence type="ECO:0000313" key="3">
    <source>
        <dbReference type="Proteomes" id="UP000242792"/>
    </source>
</evidence>
<sequence>MSIGQRLREERERLKVSQERFAAIGGVQKRAQINYEAGDRTPDAEYLAGVAMAGVDVAYVVTGKRGDTQAPQLTMEEQTLLHLFRDAAPAVRKAAIAALASGAPGGMTMSHVGDGNVQVGQGARVKVKQGQ</sequence>
<dbReference type="PROSITE" id="PS50943">
    <property type="entry name" value="HTH_CROC1"/>
    <property type="match status" value="1"/>
</dbReference>
<protein>
    <recommendedName>
        <fullName evidence="1">HTH cro/C1-type domain-containing protein</fullName>
    </recommendedName>
</protein>
<dbReference type="Gene3D" id="1.10.260.40">
    <property type="entry name" value="lambda repressor-like DNA-binding domains"/>
    <property type="match status" value="1"/>
</dbReference>
<evidence type="ECO:0000259" key="1">
    <source>
        <dbReference type="PROSITE" id="PS50943"/>
    </source>
</evidence>
<gene>
    <name evidence="2" type="ORF">B5M06_13180</name>
</gene>
<dbReference type="GO" id="GO:0003677">
    <property type="term" value="F:DNA binding"/>
    <property type="evidence" value="ECO:0007669"/>
    <property type="project" value="InterPro"/>
</dbReference>
<dbReference type="RefSeq" id="WP_080025244.1">
    <property type="nucleotide sequence ID" value="NZ_CP020121.1"/>
</dbReference>
<organism evidence="2 3">
    <name type="scientific">Comamonas kerstersii</name>
    <dbReference type="NCBI Taxonomy" id="225992"/>
    <lineage>
        <taxon>Bacteria</taxon>
        <taxon>Pseudomonadati</taxon>
        <taxon>Pseudomonadota</taxon>
        <taxon>Betaproteobacteria</taxon>
        <taxon>Burkholderiales</taxon>
        <taxon>Comamonadaceae</taxon>
        <taxon>Comamonas</taxon>
    </lineage>
</organism>
<dbReference type="KEGG" id="cke:B5M06_13180"/>
<dbReference type="SUPFAM" id="SSF47413">
    <property type="entry name" value="lambda repressor-like DNA-binding domains"/>
    <property type="match status" value="1"/>
</dbReference>
<accession>A0A1V0BGP7</accession>
<proteinExistence type="predicted"/>
<evidence type="ECO:0000313" key="2">
    <source>
        <dbReference type="EMBL" id="AQZ99061.1"/>
    </source>
</evidence>
<dbReference type="GeneID" id="83040272"/>
<dbReference type="EMBL" id="CP020121">
    <property type="protein sequence ID" value="AQZ99061.1"/>
    <property type="molecule type" value="Genomic_DNA"/>
</dbReference>
<dbReference type="InterPro" id="IPR001387">
    <property type="entry name" value="Cro/C1-type_HTH"/>
</dbReference>
<dbReference type="SMART" id="SM00530">
    <property type="entry name" value="HTH_XRE"/>
    <property type="match status" value="1"/>
</dbReference>
<reference evidence="2 3" key="1">
    <citation type="submission" date="2017-03" db="EMBL/GenBank/DDBJ databases">
        <title>Rapid Whole Genome Sequencing of Comamonas kerstersii Causing Continuous ambulatory Peritoneal Dialysis-Associated Peritonitis.</title>
        <authorList>
            <person name="Zheng B."/>
        </authorList>
    </citation>
    <scope>NUCLEOTIDE SEQUENCE [LARGE SCALE GENOMIC DNA]</scope>
    <source>
        <strain evidence="2 3">8943</strain>
    </source>
</reference>
<dbReference type="InterPro" id="IPR010982">
    <property type="entry name" value="Lambda_DNA-bd_dom_sf"/>
</dbReference>
<dbReference type="CDD" id="cd00093">
    <property type="entry name" value="HTH_XRE"/>
    <property type="match status" value="1"/>
</dbReference>
<feature type="domain" description="HTH cro/C1-type" evidence="1">
    <location>
        <begin position="7"/>
        <end position="60"/>
    </location>
</feature>